<proteinExistence type="predicted"/>
<sequence length="101" mass="11762">MPKIAIKIKSTGEIMPAEKGKLELKVGETILVELMQFKEIAEIIDSGFLKEIKKEEGADQQEVEIIRKLTERDIEERRKLKRSAQGKWSYLMLIYPLMKKN</sequence>
<reference evidence="1 2" key="1">
    <citation type="submission" date="2017-07" db="EMBL/GenBank/DDBJ databases">
        <title>Mechanisms for carbon and nitrogen cycling indicate functional differentiation within the Candidate Phyla Radiation.</title>
        <authorList>
            <person name="Danczak R.E."/>
            <person name="Johnston M.D."/>
            <person name="Kenah C."/>
            <person name="Slattery M."/>
            <person name="Wrighton K.C."/>
            <person name="Wilkins M.J."/>
        </authorList>
    </citation>
    <scope>NUCLEOTIDE SEQUENCE [LARGE SCALE GENOMIC DNA]</scope>
    <source>
        <strain evidence="1">Athens1014_28</strain>
    </source>
</reference>
<evidence type="ECO:0000313" key="1">
    <source>
        <dbReference type="EMBL" id="TSC92916.1"/>
    </source>
</evidence>
<accession>A0A554LJ51</accession>
<dbReference type="Proteomes" id="UP000316495">
    <property type="component" value="Unassembled WGS sequence"/>
</dbReference>
<name>A0A554LJ51_9BACT</name>
<dbReference type="EMBL" id="VMGN01000059">
    <property type="protein sequence ID" value="TSC92916.1"/>
    <property type="molecule type" value="Genomic_DNA"/>
</dbReference>
<evidence type="ECO:0000313" key="2">
    <source>
        <dbReference type="Proteomes" id="UP000316495"/>
    </source>
</evidence>
<comment type="caution">
    <text evidence="1">The sequence shown here is derived from an EMBL/GenBank/DDBJ whole genome shotgun (WGS) entry which is preliminary data.</text>
</comment>
<protein>
    <submittedName>
        <fullName evidence="1">Uncharacterized protein</fullName>
    </submittedName>
</protein>
<dbReference type="AlphaFoldDB" id="A0A554LJ51"/>
<gene>
    <name evidence="1" type="ORF">Athens101428_782</name>
</gene>
<organism evidence="1 2">
    <name type="scientific">Candidatus Berkelbacteria bacterium Athens1014_28</name>
    <dbReference type="NCBI Taxonomy" id="2017145"/>
    <lineage>
        <taxon>Bacteria</taxon>
        <taxon>Candidatus Berkelbacteria</taxon>
    </lineage>
</organism>